<feature type="transmembrane region" description="Helical" evidence="10">
    <location>
        <begin position="521"/>
        <end position="540"/>
    </location>
</feature>
<dbReference type="EMBL" id="QGTA01000220">
    <property type="protein sequence ID" value="RQW90506.1"/>
    <property type="molecule type" value="Genomic_DNA"/>
</dbReference>
<protein>
    <submittedName>
        <fullName evidence="13">Copper resistance protein CopC</fullName>
    </submittedName>
</protein>
<dbReference type="Pfam" id="PF04234">
    <property type="entry name" value="CopC"/>
    <property type="match status" value="1"/>
</dbReference>
<keyword evidence="4" id="KW-0479">Metal-binding</keyword>
<name>A0ABX9Y023_MICCH</name>
<evidence type="ECO:0000259" key="12">
    <source>
        <dbReference type="Pfam" id="PF05425"/>
    </source>
</evidence>
<feature type="transmembrane region" description="Helical" evidence="10">
    <location>
        <begin position="221"/>
        <end position="241"/>
    </location>
</feature>
<dbReference type="InterPro" id="IPR014756">
    <property type="entry name" value="Ig_E-set"/>
</dbReference>
<feature type="transmembrane region" description="Helical" evidence="10">
    <location>
        <begin position="446"/>
        <end position="466"/>
    </location>
</feature>
<evidence type="ECO:0000256" key="4">
    <source>
        <dbReference type="ARBA" id="ARBA00022723"/>
    </source>
</evidence>
<evidence type="ECO:0000256" key="1">
    <source>
        <dbReference type="ARBA" id="ARBA00004651"/>
    </source>
</evidence>
<dbReference type="PANTHER" id="PTHR34820">
    <property type="entry name" value="INNER MEMBRANE PROTEIN YEBZ"/>
    <property type="match status" value="1"/>
</dbReference>
<dbReference type="SUPFAM" id="SSF81296">
    <property type="entry name" value="E set domains"/>
    <property type="match status" value="1"/>
</dbReference>
<dbReference type="Proteomes" id="UP000274694">
    <property type="component" value="Unassembled WGS sequence"/>
</dbReference>
<keyword evidence="6 10" id="KW-1133">Transmembrane helix</keyword>
<dbReference type="Gene3D" id="2.60.40.1220">
    <property type="match status" value="1"/>
</dbReference>
<evidence type="ECO:0000256" key="9">
    <source>
        <dbReference type="SAM" id="MobiDB-lite"/>
    </source>
</evidence>
<evidence type="ECO:0000256" key="3">
    <source>
        <dbReference type="ARBA" id="ARBA00022692"/>
    </source>
</evidence>
<feature type="transmembrane region" description="Helical" evidence="10">
    <location>
        <begin position="299"/>
        <end position="323"/>
    </location>
</feature>
<sequence length="544" mass="54755">MATASGRSDGRRLHASSTKGSAVPFPGRHRSPARGAARWVLLVWLACCPAVFVVLGFASPAAAHFKLLKVVPADGTRVDAAVAEIRLTFSAPGTPTAAGFRLSREGAAVPVTTHTPDGGRTWLVHPSAALTDGEFTLRWSVAAPDAHPLTGDVTFTVVPADAPPGATATPRPTAGSHGHTGHGGPAVPSASPPAHSAGHAVGHTADADQGSVRFVGTAGRWLSYGAILLGVGGLVFALTTLVGTRSDIRLVQVWVRVAGLTVAAGVVLELAALAAVFGGGGLTSAVSVPALTALGRTPVAAGLGLRFAGAAGLLVAGSLEAALIRGRHAVGRHAVATVAAIPTAPRPLVVPPAGDVSGGEAQRIRARAVRPVLLGVTVALLLGSFLFDGHTVTAGPRMIVVAADVAHTFAAAVWVGGVLLLAALLFGRARLGVPTGAAEMAVRFSVPASAAVALTGVAGVALTVAILDRPGHLVSTGWGRVLLVKVALVAVVAVVGLYNSRRVVPRLDDPTPDGMRRLRRTVLAEAVLMVAVLLATAILVNTGT</sequence>
<feature type="compositionally biased region" description="Low complexity" evidence="9">
    <location>
        <begin position="185"/>
        <end position="201"/>
    </location>
</feature>
<evidence type="ECO:0000256" key="2">
    <source>
        <dbReference type="ARBA" id="ARBA00022475"/>
    </source>
</evidence>
<dbReference type="InterPro" id="IPR032694">
    <property type="entry name" value="CopC/D"/>
</dbReference>
<dbReference type="InterPro" id="IPR014755">
    <property type="entry name" value="Cu-Rt/internalin_Ig-like"/>
</dbReference>
<keyword evidence="2" id="KW-1003">Cell membrane</keyword>
<keyword evidence="8 10" id="KW-0472">Membrane</keyword>
<feature type="region of interest" description="Disordered" evidence="9">
    <location>
        <begin position="160"/>
        <end position="202"/>
    </location>
</feature>
<dbReference type="PANTHER" id="PTHR34820:SF4">
    <property type="entry name" value="INNER MEMBRANE PROTEIN YEBZ"/>
    <property type="match status" value="1"/>
</dbReference>
<feature type="domain" description="Copper resistance protein D" evidence="12">
    <location>
        <begin position="440"/>
        <end position="539"/>
    </location>
</feature>
<keyword evidence="5" id="KW-0732">Signal</keyword>
<evidence type="ECO:0000256" key="5">
    <source>
        <dbReference type="ARBA" id="ARBA00022729"/>
    </source>
</evidence>
<dbReference type="InterPro" id="IPR007348">
    <property type="entry name" value="CopC_dom"/>
</dbReference>
<evidence type="ECO:0000256" key="7">
    <source>
        <dbReference type="ARBA" id="ARBA00023008"/>
    </source>
</evidence>
<proteinExistence type="predicted"/>
<dbReference type="Pfam" id="PF05425">
    <property type="entry name" value="CopD"/>
    <property type="match status" value="1"/>
</dbReference>
<organism evidence="13 14">
    <name type="scientific">Micromonospora chalcea</name>
    <dbReference type="NCBI Taxonomy" id="1874"/>
    <lineage>
        <taxon>Bacteria</taxon>
        <taxon>Bacillati</taxon>
        <taxon>Actinomycetota</taxon>
        <taxon>Actinomycetes</taxon>
        <taxon>Micromonosporales</taxon>
        <taxon>Micromonosporaceae</taxon>
        <taxon>Micromonospora</taxon>
    </lineage>
</organism>
<comment type="caution">
    <text evidence="13">The sequence shown here is derived from an EMBL/GenBank/DDBJ whole genome shotgun (WGS) entry which is preliminary data.</text>
</comment>
<feature type="transmembrane region" description="Helical" evidence="10">
    <location>
        <begin position="253"/>
        <end position="279"/>
    </location>
</feature>
<feature type="transmembrane region" description="Helical" evidence="10">
    <location>
        <begin position="39"/>
        <end position="58"/>
    </location>
</feature>
<comment type="subcellular location">
    <subcellularLocation>
        <location evidence="1">Cell membrane</location>
        <topology evidence="1">Multi-pass membrane protein</topology>
    </subcellularLocation>
</comment>
<feature type="domain" description="CopC" evidence="11">
    <location>
        <begin position="64"/>
        <end position="157"/>
    </location>
</feature>
<reference evidence="13 14" key="1">
    <citation type="submission" date="2018-05" db="EMBL/GenBank/DDBJ databases">
        <title>Micromonospora from Atacama Desert.</title>
        <authorList>
            <person name="Carro L."/>
            <person name="Goodfellow M."/>
            <person name="Klenk H.-P."/>
        </authorList>
    </citation>
    <scope>NUCLEOTIDE SEQUENCE [LARGE SCALE GENOMIC DNA]</scope>
    <source>
        <strain evidence="13 14">LB41</strain>
    </source>
</reference>
<keyword evidence="14" id="KW-1185">Reference proteome</keyword>
<evidence type="ECO:0000313" key="14">
    <source>
        <dbReference type="Proteomes" id="UP000274694"/>
    </source>
</evidence>
<feature type="transmembrane region" description="Helical" evidence="10">
    <location>
        <begin position="478"/>
        <end position="500"/>
    </location>
</feature>
<feature type="compositionally biased region" description="Low complexity" evidence="9">
    <location>
        <begin position="160"/>
        <end position="177"/>
    </location>
</feature>
<evidence type="ECO:0000256" key="10">
    <source>
        <dbReference type="SAM" id="Phobius"/>
    </source>
</evidence>
<gene>
    <name evidence="13" type="ORF">DLJ60_20425</name>
</gene>
<feature type="transmembrane region" description="Helical" evidence="10">
    <location>
        <begin position="368"/>
        <end position="387"/>
    </location>
</feature>
<feature type="transmembrane region" description="Helical" evidence="10">
    <location>
        <begin position="399"/>
        <end position="426"/>
    </location>
</feature>
<feature type="region of interest" description="Disordered" evidence="9">
    <location>
        <begin position="1"/>
        <end position="28"/>
    </location>
</feature>
<keyword evidence="3 10" id="KW-0812">Transmembrane</keyword>
<keyword evidence="7" id="KW-0186">Copper</keyword>
<accession>A0ABX9Y023</accession>
<evidence type="ECO:0000259" key="11">
    <source>
        <dbReference type="Pfam" id="PF04234"/>
    </source>
</evidence>
<evidence type="ECO:0000256" key="8">
    <source>
        <dbReference type="ARBA" id="ARBA00023136"/>
    </source>
</evidence>
<evidence type="ECO:0000256" key="6">
    <source>
        <dbReference type="ARBA" id="ARBA00022989"/>
    </source>
</evidence>
<evidence type="ECO:0000313" key="13">
    <source>
        <dbReference type="EMBL" id="RQW90506.1"/>
    </source>
</evidence>
<dbReference type="InterPro" id="IPR008457">
    <property type="entry name" value="Cu-R_CopD_dom"/>
</dbReference>